<dbReference type="AlphaFoldDB" id="A0AAV7NHL7"/>
<dbReference type="Pfam" id="PF17919">
    <property type="entry name" value="RT_RNaseH_2"/>
    <property type="match status" value="1"/>
</dbReference>
<keyword evidence="6" id="KW-0255">Endonuclease</keyword>
<evidence type="ECO:0000256" key="8">
    <source>
        <dbReference type="ARBA" id="ARBA00039658"/>
    </source>
</evidence>
<dbReference type="PANTHER" id="PTHR37984">
    <property type="entry name" value="PROTEIN CBG26694"/>
    <property type="match status" value="1"/>
</dbReference>
<dbReference type="Gene3D" id="2.40.70.10">
    <property type="entry name" value="Acid Proteases"/>
    <property type="match status" value="1"/>
</dbReference>
<organism evidence="11 12">
    <name type="scientific">Pleurodeles waltl</name>
    <name type="common">Iberian ribbed newt</name>
    <dbReference type="NCBI Taxonomy" id="8319"/>
    <lineage>
        <taxon>Eukaryota</taxon>
        <taxon>Metazoa</taxon>
        <taxon>Chordata</taxon>
        <taxon>Craniata</taxon>
        <taxon>Vertebrata</taxon>
        <taxon>Euteleostomi</taxon>
        <taxon>Amphibia</taxon>
        <taxon>Batrachia</taxon>
        <taxon>Caudata</taxon>
        <taxon>Salamandroidea</taxon>
        <taxon>Salamandridae</taxon>
        <taxon>Pleurodelinae</taxon>
        <taxon>Pleurodeles</taxon>
    </lineage>
</organism>
<evidence type="ECO:0000256" key="2">
    <source>
        <dbReference type="ARBA" id="ARBA00012180"/>
    </source>
</evidence>
<dbReference type="Gene3D" id="3.10.10.10">
    <property type="entry name" value="HIV Type 1 Reverse Transcriptase, subunit A, domain 1"/>
    <property type="match status" value="1"/>
</dbReference>
<evidence type="ECO:0000313" key="12">
    <source>
        <dbReference type="Proteomes" id="UP001066276"/>
    </source>
</evidence>
<dbReference type="FunFam" id="3.30.70.270:FF:000020">
    <property type="entry name" value="Transposon Tf2-6 polyprotein-like Protein"/>
    <property type="match status" value="1"/>
</dbReference>
<evidence type="ECO:0000256" key="4">
    <source>
        <dbReference type="ARBA" id="ARBA00022695"/>
    </source>
</evidence>
<dbReference type="InterPro" id="IPR054465">
    <property type="entry name" value="Integrase_p58-like_C"/>
</dbReference>
<dbReference type="Pfam" id="PF17921">
    <property type="entry name" value="Integrase_H2C2"/>
    <property type="match status" value="1"/>
</dbReference>
<evidence type="ECO:0000256" key="3">
    <source>
        <dbReference type="ARBA" id="ARBA00022679"/>
    </source>
</evidence>
<dbReference type="Proteomes" id="UP001066276">
    <property type="component" value="Chromosome 8"/>
</dbReference>
<evidence type="ECO:0000313" key="11">
    <source>
        <dbReference type="EMBL" id="KAJ1114370.1"/>
    </source>
</evidence>
<dbReference type="InterPro" id="IPR050951">
    <property type="entry name" value="Retrovirus_Pol_polyprotein"/>
</dbReference>
<feature type="compositionally biased region" description="Acidic residues" evidence="9">
    <location>
        <begin position="158"/>
        <end position="170"/>
    </location>
</feature>
<feature type="domain" description="Reverse transcriptase" evidence="10">
    <location>
        <begin position="524"/>
        <end position="707"/>
    </location>
</feature>
<feature type="region of interest" description="Disordered" evidence="9">
    <location>
        <begin position="123"/>
        <end position="180"/>
    </location>
</feature>
<reference evidence="11" key="1">
    <citation type="journal article" date="2022" name="bioRxiv">
        <title>Sequencing and chromosome-scale assembly of the giantPleurodeles waltlgenome.</title>
        <authorList>
            <person name="Brown T."/>
            <person name="Elewa A."/>
            <person name="Iarovenko S."/>
            <person name="Subramanian E."/>
            <person name="Araus A.J."/>
            <person name="Petzold A."/>
            <person name="Susuki M."/>
            <person name="Suzuki K.-i.T."/>
            <person name="Hayashi T."/>
            <person name="Toyoda A."/>
            <person name="Oliveira C."/>
            <person name="Osipova E."/>
            <person name="Leigh N.D."/>
            <person name="Simon A."/>
            <person name="Yun M.H."/>
        </authorList>
    </citation>
    <scope>NUCLEOTIDE SEQUENCE</scope>
    <source>
        <strain evidence="11">20211129_DDA</strain>
        <tissue evidence="11">Liver</tissue>
    </source>
</reference>
<dbReference type="CDD" id="cd01647">
    <property type="entry name" value="RT_LTR"/>
    <property type="match status" value="1"/>
</dbReference>
<name>A0AAV7NHL7_PLEWA</name>
<keyword evidence="4" id="KW-0548">Nucleotidyltransferase</keyword>
<evidence type="ECO:0000256" key="6">
    <source>
        <dbReference type="ARBA" id="ARBA00022759"/>
    </source>
</evidence>
<dbReference type="PROSITE" id="PS50878">
    <property type="entry name" value="RT_POL"/>
    <property type="match status" value="1"/>
</dbReference>
<evidence type="ECO:0000256" key="5">
    <source>
        <dbReference type="ARBA" id="ARBA00022722"/>
    </source>
</evidence>
<gene>
    <name evidence="11" type="ORF">NDU88_002608</name>
</gene>
<keyword evidence="5" id="KW-0540">Nuclease</keyword>
<comment type="similarity">
    <text evidence="1">Belongs to the beta type-B retroviral polymerase family. HERV class-II K(HML-2) pol subfamily.</text>
</comment>
<dbReference type="EC" id="3.1.26.4" evidence="2"/>
<keyword evidence="6" id="KW-0378">Hydrolase</keyword>
<dbReference type="Pfam" id="PF13975">
    <property type="entry name" value="gag-asp_proteas"/>
    <property type="match status" value="1"/>
</dbReference>
<dbReference type="InterPro" id="IPR043502">
    <property type="entry name" value="DNA/RNA_pol_sf"/>
</dbReference>
<dbReference type="InterPro" id="IPR000477">
    <property type="entry name" value="RT_dom"/>
</dbReference>
<protein>
    <recommendedName>
        <fullName evidence="8">Gypsy retrotransposon integrase-like protein 1</fullName>
        <ecNumber evidence="2">3.1.26.4</ecNumber>
    </recommendedName>
</protein>
<dbReference type="InterPro" id="IPR043128">
    <property type="entry name" value="Rev_trsase/Diguanyl_cyclase"/>
</dbReference>
<dbReference type="Pfam" id="PF00078">
    <property type="entry name" value="RVT_1"/>
    <property type="match status" value="1"/>
</dbReference>
<evidence type="ECO:0000259" key="10">
    <source>
        <dbReference type="PROSITE" id="PS50878"/>
    </source>
</evidence>
<dbReference type="InterPro" id="IPR041577">
    <property type="entry name" value="RT_RNaseH_2"/>
</dbReference>
<proteinExistence type="inferred from homology"/>
<dbReference type="FunFam" id="1.10.340.70:FF:000001">
    <property type="entry name" value="Retrovirus-related Pol polyprotein from transposon gypsy-like Protein"/>
    <property type="match status" value="1"/>
</dbReference>
<dbReference type="Pfam" id="PF22938">
    <property type="entry name" value="Integrase_p58_C"/>
    <property type="match status" value="1"/>
</dbReference>
<accession>A0AAV7NHL7</accession>
<keyword evidence="12" id="KW-1185">Reference proteome</keyword>
<evidence type="ECO:0000256" key="1">
    <source>
        <dbReference type="ARBA" id="ARBA00010879"/>
    </source>
</evidence>
<dbReference type="SUPFAM" id="SSF56672">
    <property type="entry name" value="DNA/RNA polymerases"/>
    <property type="match status" value="1"/>
</dbReference>
<sequence length="842" mass="93104">MERYRQGPKVNGTEVEALRDTGASVTMVAEKLVSPEQVLPGVFHQVTYADTRTKLHPMAMVSLEWGGVTGPKKVAVAPALPVECLLGNDLEASEWSEVERRVHAQMLDLPEWVCAVTRSQAAQQGNAGHLDPGTMGQASKKKRKGTGSGLPAPTSTEGQEESNPEGEDLNSEGGTPSLQTLPDLAELQGAGGPTREDLCQGQRECPTLEGLRQTAARQEQGDTSGTHKVYWEDGVLYTEARALKEGATRRVVVPQKYREFLLTLSHDIPLAGHLGQTKNWSRLVNHFYWPEMSEKVREFCSSCVTCQASGKTGGKPKAPFIPLPVVGTPFERVGIDIVGPLDPPTASGNRESWEKPLKESKENVLDYVLGLRSRMAEYMKKASRNLEASQELMKLWHDQKATMPEYHPGQLVWVLEPMAPRALQAKWTGPYPILEKKGEVTYLVDLGTPRNPHRILHVNRMKPHQDRADMTMLMVTDEGKEEEGEPLPDLLSSKAKDGLPVKNKLYRLSDQVKANIKAEVAKMLDLKVIEPSDSPWSSPVVLVPKANPQGGKKELRFCVDYRGLNAVTRTDAHPIPRADELIDRLGAAKFLSTFDLTSGYWQIALSPRAKERSAFSTPEGHFQFKVMPFGMKNAPATFQRLVNRVLSGLESFGAAYLDDIAVFSSTWRDHLVHLKEVLQALLQAGLTIKASKCQIGQSSVVYLGHLVGGGHVQPLQPKIQTILDWEAPKTQTQVRAFLGLTGYYRRFVQNFGTIVAPLTELTSKKQPKKVIWTPECQKAFDTLKQAMCSAPVLLAPDYSKEFVVQTDASEEGIGAVLAQVNEEGHDHPVAFISRRLLPREKK</sequence>
<dbReference type="Gene3D" id="1.10.340.70">
    <property type="match status" value="1"/>
</dbReference>
<dbReference type="GO" id="GO:0004523">
    <property type="term" value="F:RNA-DNA hybrid ribonuclease activity"/>
    <property type="evidence" value="ECO:0007669"/>
    <property type="project" value="UniProtKB-EC"/>
</dbReference>
<keyword evidence="7" id="KW-0511">Multifunctional enzyme</keyword>
<comment type="caution">
    <text evidence="11">The sequence shown here is derived from an EMBL/GenBank/DDBJ whole genome shotgun (WGS) entry which is preliminary data.</text>
</comment>
<dbReference type="PANTHER" id="PTHR37984:SF5">
    <property type="entry name" value="PROTEIN NYNRIN-LIKE"/>
    <property type="match status" value="1"/>
</dbReference>
<dbReference type="EMBL" id="JANPWB010000012">
    <property type="protein sequence ID" value="KAJ1114370.1"/>
    <property type="molecule type" value="Genomic_DNA"/>
</dbReference>
<dbReference type="InterPro" id="IPR041588">
    <property type="entry name" value="Integrase_H2C2"/>
</dbReference>
<keyword evidence="3" id="KW-0808">Transferase</keyword>
<dbReference type="SUPFAM" id="SSF50630">
    <property type="entry name" value="Acid proteases"/>
    <property type="match status" value="1"/>
</dbReference>
<evidence type="ECO:0000256" key="9">
    <source>
        <dbReference type="SAM" id="MobiDB-lite"/>
    </source>
</evidence>
<dbReference type="Gene3D" id="3.30.70.270">
    <property type="match status" value="2"/>
</dbReference>
<dbReference type="InterPro" id="IPR021109">
    <property type="entry name" value="Peptidase_aspartic_dom_sf"/>
</dbReference>
<evidence type="ECO:0000256" key="7">
    <source>
        <dbReference type="ARBA" id="ARBA00023268"/>
    </source>
</evidence>